<dbReference type="SUPFAM" id="SSF54373">
    <property type="entry name" value="FAD-linked reductases, C-terminal domain"/>
    <property type="match status" value="1"/>
</dbReference>
<keyword evidence="5" id="KW-0073">Auxin biosynthesis</keyword>
<comment type="similarity">
    <text evidence="2">Belongs to the tryptophan 2-monooxygenase family.</text>
</comment>
<evidence type="ECO:0000256" key="1">
    <source>
        <dbReference type="ARBA" id="ARBA00004814"/>
    </source>
</evidence>
<dbReference type="InterPro" id="IPR036188">
    <property type="entry name" value="FAD/NAD-bd_sf"/>
</dbReference>
<evidence type="ECO:0000256" key="3">
    <source>
        <dbReference type="ARBA" id="ARBA00012535"/>
    </source>
</evidence>
<dbReference type="InterPro" id="IPR002937">
    <property type="entry name" value="Amino_oxidase"/>
</dbReference>
<proteinExistence type="inferred from homology"/>
<gene>
    <name evidence="9" type="ORF">H7F49_18620</name>
</gene>
<dbReference type="GO" id="GO:0009851">
    <property type="term" value="P:auxin biosynthetic process"/>
    <property type="evidence" value="ECO:0007669"/>
    <property type="project" value="UniProtKB-KW"/>
</dbReference>
<dbReference type="AlphaFoldDB" id="A0A7X1FB24"/>
<name>A0A7X1FB24_9SPHN</name>
<dbReference type="GO" id="GO:0009063">
    <property type="term" value="P:amino acid catabolic process"/>
    <property type="evidence" value="ECO:0007669"/>
    <property type="project" value="TreeGrafter"/>
</dbReference>
<dbReference type="Gene3D" id="1.20.1440.240">
    <property type="match status" value="1"/>
</dbReference>
<reference evidence="9 10" key="1">
    <citation type="submission" date="2020-08" db="EMBL/GenBank/DDBJ databases">
        <title>The genome sequence of Novosphingobium flavum 4Y4.</title>
        <authorList>
            <person name="Liu Y."/>
        </authorList>
    </citation>
    <scope>NUCLEOTIDE SEQUENCE [LARGE SCALE GENOMIC DNA]</scope>
    <source>
        <strain evidence="9 10">4Y4</strain>
    </source>
</reference>
<dbReference type="Gene3D" id="3.90.660.10">
    <property type="match status" value="1"/>
</dbReference>
<dbReference type="PRINTS" id="PR00469">
    <property type="entry name" value="PNDRDTASEII"/>
</dbReference>
<comment type="pathway">
    <text evidence="1">Plant hormone metabolism; auxin biosynthesis.</text>
</comment>
<evidence type="ECO:0000313" key="9">
    <source>
        <dbReference type="EMBL" id="MBC2653697.1"/>
    </source>
</evidence>
<evidence type="ECO:0000259" key="8">
    <source>
        <dbReference type="Pfam" id="PF01593"/>
    </source>
</evidence>
<dbReference type="EMBL" id="JACLAU010000073">
    <property type="protein sequence ID" value="MBC2653697.1"/>
    <property type="molecule type" value="Genomic_DNA"/>
</dbReference>
<feature type="region of interest" description="Disordered" evidence="7">
    <location>
        <begin position="220"/>
        <end position="240"/>
    </location>
</feature>
<dbReference type="Gene3D" id="3.50.50.60">
    <property type="entry name" value="FAD/NAD(P)-binding domain"/>
    <property type="match status" value="1"/>
</dbReference>
<evidence type="ECO:0000256" key="4">
    <source>
        <dbReference type="ARBA" id="ARBA00017871"/>
    </source>
</evidence>
<keyword evidence="10" id="KW-1185">Reference proteome</keyword>
<dbReference type="SUPFAM" id="SSF51905">
    <property type="entry name" value="FAD/NAD(P)-binding domain"/>
    <property type="match status" value="1"/>
</dbReference>
<protein>
    <recommendedName>
        <fullName evidence="4">Tryptophan 2-monooxygenase</fullName>
        <ecNumber evidence="3">1.13.12.3</ecNumber>
    </recommendedName>
</protein>
<evidence type="ECO:0000256" key="5">
    <source>
        <dbReference type="ARBA" id="ARBA00023070"/>
    </source>
</evidence>
<feature type="domain" description="Amine oxidase" evidence="8">
    <location>
        <begin position="56"/>
        <end position="511"/>
    </location>
</feature>
<dbReference type="PANTHER" id="PTHR10742">
    <property type="entry name" value="FLAVIN MONOAMINE OXIDASE"/>
    <property type="match status" value="1"/>
</dbReference>
<sequence>MTKRDLLGLIGKSAGATAMYMAMSTFGQAAASPFKGPVKLDGDPKGASVVILGAGVAGMVAALELSRAGYKVQVLEFNDRIGGRSWTLKGGDTYTELGGATQVCQFSPGNYINPGPWRIPFNHYGLMHYCHELGVQLETFQQLNYNAYLHSTQAFGGKPQRYRHIQADYYGHVSELLAKAVKKSALDDVLTREDGELLLESLRGWGALDKDMRYVKGAASSGRRGWEKNPGGGLAAEPIPSEPLSTETVLRSRLWRSIGGNLTYDHQQAMFQPVGGMEQVAKGFERAAGHLVRLNSKVTKIQQGEKGVTVDYLDTKSGQKLTATADWCVCTIPLSILSQIPMNVGADLDAAIHAVPYLPGLKVGIEFKRRFWEQDEQIYGGITSTDLPIAQISYPSYGYGSKGPGTLLAAYSNGAFAYEFTSLPPAERVQRALEWGAQIHPQYKDEFANGIAVGWHRVPWTQGCFGIWTEQSRVEHYKNLCQLDGRIVLAGEHASYVGGWQEGGITSALDAIGRLHQRALAG</sequence>
<evidence type="ECO:0000256" key="6">
    <source>
        <dbReference type="ARBA" id="ARBA00047321"/>
    </source>
</evidence>
<organism evidence="9 10">
    <name type="scientific">Novosphingobium aerophilum</name>
    <dbReference type="NCBI Taxonomy" id="2839843"/>
    <lineage>
        <taxon>Bacteria</taxon>
        <taxon>Pseudomonadati</taxon>
        <taxon>Pseudomonadota</taxon>
        <taxon>Alphaproteobacteria</taxon>
        <taxon>Sphingomonadales</taxon>
        <taxon>Sphingomonadaceae</taxon>
        <taxon>Novosphingobium</taxon>
    </lineage>
</organism>
<dbReference type="InterPro" id="IPR050281">
    <property type="entry name" value="Flavin_monoamine_oxidase"/>
</dbReference>
<dbReference type="GO" id="GO:0050361">
    <property type="term" value="F:tryptophan 2-monooxygenase activity"/>
    <property type="evidence" value="ECO:0007669"/>
    <property type="project" value="UniProtKB-EC"/>
</dbReference>
<evidence type="ECO:0000256" key="2">
    <source>
        <dbReference type="ARBA" id="ARBA00005833"/>
    </source>
</evidence>
<dbReference type="Proteomes" id="UP000520156">
    <property type="component" value="Unassembled WGS sequence"/>
</dbReference>
<evidence type="ECO:0000313" key="10">
    <source>
        <dbReference type="Proteomes" id="UP000520156"/>
    </source>
</evidence>
<dbReference type="GO" id="GO:0001716">
    <property type="term" value="F:L-amino-acid oxidase activity"/>
    <property type="evidence" value="ECO:0007669"/>
    <property type="project" value="TreeGrafter"/>
</dbReference>
<dbReference type="PANTHER" id="PTHR10742:SF342">
    <property type="entry name" value="AMINE OXIDASE"/>
    <property type="match status" value="1"/>
</dbReference>
<evidence type="ECO:0000256" key="7">
    <source>
        <dbReference type="SAM" id="MobiDB-lite"/>
    </source>
</evidence>
<accession>A0A7X1FB24</accession>
<comment type="caution">
    <text evidence="9">The sequence shown here is derived from an EMBL/GenBank/DDBJ whole genome shotgun (WGS) entry which is preliminary data.</text>
</comment>
<comment type="catalytic activity">
    <reaction evidence="6">
        <text>L-tryptophan + O2 = indole-3-acetamide + CO2 + H2O</text>
        <dbReference type="Rhea" id="RHEA:16165"/>
        <dbReference type="ChEBI" id="CHEBI:15377"/>
        <dbReference type="ChEBI" id="CHEBI:15379"/>
        <dbReference type="ChEBI" id="CHEBI:16031"/>
        <dbReference type="ChEBI" id="CHEBI:16526"/>
        <dbReference type="ChEBI" id="CHEBI:57912"/>
        <dbReference type="EC" id="1.13.12.3"/>
    </reaction>
</comment>
<dbReference type="Pfam" id="PF01593">
    <property type="entry name" value="Amino_oxidase"/>
    <property type="match status" value="1"/>
</dbReference>
<dbReference type="RefSeq" id="WP_185685067.1">
    <property type="nucleotide sequence ID" value="NZ_JACLAU010000073.1"/>
</dbReference>
<dbReference type="EC" id="1.13.12.3" evidence="3"/>